<dbReference type="GO" id="GO:0046914">
    <property type="term" value="F:transition metal ion binding"/>
    <property type="evidence" value="ECO:0007669"/>
    <property type="project" value="InterPro"/>
</dbReference>
<proteinExistence type="inferred from homology"/>
<dbReference type="Pfam" id="PF10515">
    <property type="entry name" value="APP_amyloid"/>
    <property type="match status" value="1"/>
</dbReference>
<dbReference type="GO" id="GO:0016020">
    <property type="term" value="C:membrane"/>
    <property type="evidence" value="ECO:0007669"/>
    <property type="project" value="UniProtKB-SubCell"/>
</dbReference>
<evidence type="ECO:0000256" key="10">
    <source>
        <dbReference type="SAM" id="Phobius"/>
    </source>
</evidence>
<evidence type="ECO:0000256" key="4">
    <source>
        <dbReference type="ARBA" id="ARBA00022989"/>
    </source>
</evidence>
<evidence type="ECO:0000256" key="5">
    <source>
        <dbReference type="ARBA" id="ARBA00023136"/>
    </source>
</evidence>
<dbReference type="InterPro" id="IPR019543">
    <property type="entry name" value="APP_amyloid_C"/>
</dbReference>
<dbReference type="SUPFAM" id="SSF109843">
    <property type="entry name" value="CAPPD, an extracellular domain of amyloid beta A4 protein"/>
    <property type="match status" value="1"/>
</dbReference>
<dbReference type="InterPro" id="IPR015849">
    <property type="entry name" value="Amyloid_glyco_heparin-bd"/>
</dbReference>
<evidence type="ECO:0000313" key="13">
    <source>
        <dbReference type="EMBL" id="RWS28397.1"/>
    </source>
</evidence>
<dbReference type="InterPro" id="IPR036669">
    <property type="entry name" value="Amyloid_Cu-bd_sf"/>
</dbReference>
<comment type="similarity">
    <text evidence="8">Belongs to the APP family.</text>
</comment>
<dbReference type="PANTHER" id="PTHR23103:SF15">
    <property type="entry name" value="AMYLOID-BETA-LIKE PROTEIN"/>
    <property type="match status" value="1"/>
</dbReference>
<evidence type="ECO:0000259" key="11">
    <source>
        <dbReference type="PROSITE" id="PS51869"/>
    </source>
</evidence>
<evidence type="ECO:0000313" key="14">
    <source>
        <dbReference type="Proteomes" id="UP000288716"/>
    </source>
</evidence>
<evidence type="ECO:0000256" key="1">
    <source>
        <dbReference type="ARBA" id="ARBA00004479"/>
    </source>
</evidence>
<dbReference type="PROSITE" id="PS51869">
    <property type="entry name" value="APP_E1"/>
    <property type="match status" value="1"/>
</dbReference>
<feature type="disulfide bond" evidence="8">
    <location>
        <begin position="68"/>
        <end position="98"/>
    </location>
</feature>
<dbReference type="Gene3D" id="3.90.570.10">
    <property type="entry name" value="Amyloidogenic glycoprotein, heparin-binding domain"/>
    <property type="match status" value="1"/>
</dbReference>
<evidence type="ECO:0000256" key="7">
    <source>
        <dbReference type="ARBA" id="ARBA00023180"/>
    </source>
</evidence>
<accession>A0A443SLJ4</accession>
<dbReference type="GO" id="GO:0043025">
    <property type="term" value="C:neuronal cell body"/>
    <property type="evidence" value="ECO:0007669"/>
    <property type="project" value="TreeGrafter"/>
</dbReference>
<dbReference type="InterPro" id="IPR008155">
    <property type="entry name" value="Amyloid_glyco"/>
</dbReference>
<feature type="compositionally biased region" description="Polar residues" evidence="9">
    <location>
        <begin position="113"/>
        <end position="124"/>
    </location>
</feature>
<evidence type="ECO:0000256" key="6">
    <source>
        <dbReference type="ARBA" id="ARBA00023157"/>
    </source>
</evidence>
<dbReference type="SMART" id="SM00006">
    <property type="entry name" value="A4_EXTRA"/>
    <property type="match status" value="1"/>
</dbReference>
<feature type="domain" description="E1" evidence="11">
    <location>
        <begin position="1"/>
        <end position="113"/>
    </location>
</feature>
<dbReference type="GO" id="GO:0007417">
    <property type="term" value="P:central nervous system development"/>
    <property type="evidence" value="ECO:0007669"/>
    <property type="project" value="TreeGrafter"/>
</dbReference>
<dbReference type="InterPro" id="IPR019744">
    <property type="entry name" value="APP_CUBD_CS"/>
</dbReference>
<dbReference type="InterPro" id="IPR011178">
    <property type="entry name" value="Amyloid_glyco_Cu-bd"/>
</dbReference>
<dbReference type="InterPro" id="IPR036454">
    <property type="entry name" value="Amyloid_glyco_heparin-bd_sf"/>
</dbReference>
<evidence type="ECO:0000256" key="3">
    <source>
        <dbReference type="ARBA" id="ARBA00022729"/>
    </source>
</evidence>
<feature type="disulfide bond" evidence="8">
    <location>
        <begin position="23"/>
        <end position="30"/>
    </location>
</feature>
<dbReference type="OrthoDB" id="6147836at2759"/>
<dbReference type="InterPro" id="IPR008154">
    <property type="entry name" value="Amyloid_glyco_extra"/>
</dbReference>
<dbReference type="Pfam" id="PF12925">
    <property type="entry name" value="APP_E2"/>
    <property type="match status" value="1"/>
</dbReference>
<gene>
    <name evidence="13" type="ORF">B4U80_09079</name>
</gene>
<dbReference type="Proteomes" id="UP000288716">
    <property type="component" value="Unassembled WGS sequence"/>
</dbReference>
<feature type="region of interest" description="GFLD subdomain" evidence="8">
    <location>
        <begin position="1"/>
        <end position="47"/>
    </location>
</feature>
<dbReference type="STRING" id="299467.A0A443SLJ4"/>
<dbReference type="PROSITE" id="PS00319">
    <property type="entry name" value="APP_CUBD"/>
    <property type="match status" value="1"/>
</dbReference>
<protein>
    <submittedName>
        <fullName evidence="13">Beta-amyloid-like protein</fullName>
    </submittedName>
</protein>
<dbReference type="GO" id="GO:0008201">
    <property type="term" value="F:heparin binding"/>
    <property type="evidence" value="ECO:0007669"/>
    <property type="project" value="UniProtKB-UniRule"/>
</dbReference>
<feature type="disulfide bond" evidence="8">
    <location>
        <begin position="57"/>
        <end position="111"/>
    </location>
</feature>
<comment type="subcellular location">
    <subcellularLocation>
        <location evidence="1">Membrane</location>
        <topology evidence="1">Single-pass type I membrane protein</topology>
    </subcellularLocation>
</comment>
<evidence type="ECO:0000256" key="9">
    <source>
        <dbReference type="SAM" id="MobiDB-lite"/>
    </source>
</evidence>
<dbReference type="SUPFAM" id="SSF89811">
    <property type="entry name" value="Amyloid beta a4 protein copper binding domain (domain 2)"/>
    <property type="match status" value="1"/>
</dbReference>
<organism evidence="13 14">
    <name type="scientific">Leptotrombidium deliense</name>
    <dbReference type="NCBI Taxonomy" id="299467"/>
    <lineage>
        <taxon>Eukaryota</taxon>
        <taxon>Metazoa</taxon>
        <taxon>Ecdysozoa</taxon>
        <taxon>Arthropoda</taxon>
        <taxon>Chelicerata</taxon>
        <taxon>Arachnida</taxon>
        <taxon>Acari</taxon>
        <taxon>Acariformes</taxon>
        <taxon>Trombidiformes</taxon>
        <taxon>Prostigmata</taxon>
        <taxon>Anystina</taxon>
        <taxon>Parasitengona</taxon>
        <taxon>Trombiculoidea</taxon>
        <taxon>Trombiculidae</taxon>
        <taxon>Leptotrombidium</taxon>
    </lineage>
</organism>
<dbReference type="InterPro" id="IPR019745">
    <property type="entry name" value="Amyloid_glyco_intracell_CS"/>
</dbReference>
<evidence type="ECO:0000259" key="12">
    <source>
        <dbReference type="PROSITE" id="PS51870"/>
    </source>
</evidence>
<feature type="region of interest" description="Disordered" evidence="9">
    <location>
        <begin position="383"/>
        <end position="453"/>
    </location>
</feature>
<dbReference type="Gene3D" id="2.30.29.30">
    <property type="entry name" value="Pleckstrin-homology domain (PH domain)/Phosphotyrosine-binding domain (PTB)"/>
    <property type="match status" value="1"/>
</dbReference>
<feature type="region of interest" description="CuBD subdomain" evidence="8">
    <location>
        <begin position="55"/>
        <end position="113"/>
    </location>
</feature>
<name>A0A443SLJ4_9ACAR</name>
<feature type="transmembrane region" description="Helical" evidence="10">
    <location>
        <begin position="495"/>
        <end position="517"/>
    </location>
</feature>
<comment type="caution">
    <text evidence="13">The sequence shown here is derived from an EMBL/GenBank/DDBJ whole genome shotgun (WGS) entry which is preliminary data.</text>
</comment>
<dbReference type="Gene3D" id="1.20.120.770">
    <property type="entry name" value="Amyloid precursor protein, E2 domain"/>
    <property type="match status" value="1"/>
</dbReference>
<dbReference type="InterPro" id="IPR036176">
    <property type="entry name" value="E2_sf"/>
</dbReference>
<feature type="domain" description="E2" evidence="12">
    <location>
        <begin position="136"/>
        <end position="331"/>
    </location>
</feature>
<comment type="caution">
    <text evidence="8">Lacks conserved residue(s) required for the propagation of feature annotation.</text>
</comment>
<dbReference type="Pfam" id="PF12924">
    <property type="entry name" value="APP_Cu_bd"/>
    <property type="match status" value="1"/>
</dbReference>
<keyword evidence="3" id="KW-0732">Signal</keyword>
<dbReference type="VEuPathDB" id="VectorBase:LDEU003645"/>
<dbReference type="PROSITE" id="PS51870">
    <property type="entry name" value="APP_E2"/>
    <property type="match status" value="1"/>
</dbReference>
<dbReference type="GO" id="GO:0043005">
    <property type="term" value="C:neuron projection"/>
    <property type="evidence" value="ECO:0007669"/>
    <property type="project" value="TreeGrafter"/>
</dbReference>
<dbReference type="PANTHER" id="PTHR23103">
    <property type="entry name" value="ALZHEIMER'S DISEASE BETA-AMYLOID RELATED"/>
    <property type="match status" value="1"/>
</dbReference>
<keyword evidence="14" id="KW-1185">Reference proteome</keyword>
<dbReference type="PRINTS" id="PR00203">
    <property type="entry name" value="AMYLOIDA4"/>
</dbReference>
<dbReference type="Gene3D" id="3.30.1490.140">
    <property type="entry name" value="Amyloidogenic glycoprotein, copper-binding domain"/>
    <property type="match status" value="1"/>
</dbReference>
<dbReference type="SUPFAM" id="SSF56491">
    <property type="entry name" value="A heparin-binding domain"/>
    <property type="match status" value="1"/>
</dbReference>
<keyword evidence="5 10" id="KW-0472">Membrane</keyword>
<keyword evidence="4 10" id="KW-1133">Transmembrane helix</keyword>
<dbReference type="AlphaFoldDB" id="A0A443SLJ4"/>
<feature type="region of interest" description="Disordered" evidence="9">
    <location>
        <begin position="113"/>
        <end position="143"/>
    </location>
</feature>
<evidence type="ECO:0000256" key="8">
    <source>
        <dbReference type="PROSITE-ProRule" id="PRU01217"/>
    </source>
</evidence>
<sequence>VYPKKDIRNIVESNKYFKIENWCKVGQKKCRAKHWVKPYRCLEGPFQSDALLVPEHCLFDHIHNQSICQASDYWNRTATFSCDTRVMKLQSYAMLLPCGVGVFSGVEFVCCPPSQSSSTSNTLDVSKDKEEEDDDSDENYLSHFDSTHERDSFKIAQKSLEKSHSDKVMKEWSDFEERYRKLRAKDPKQADEMKKKMTASFQKTVEALEEEGAAEKRQLLAMHQQRIMTIINMRKKSAMNSYTQSLDQKTPKPKRIEKYLKKLLRYLEKDRTHTLHHFRDLLNSNTKQALREKDALLDHLENLVRMGNQSIQMLNKVDSLSGEIRGDVIDYWYALRGASEPMTRESEQKVMEKFEEEVAQKQQDRERQKMIYAERRQELKELQEEKKRLSGRRNGKLEREFDPESMEDEHPSSAPVTAESDENGDSKNSGHAVVPPTIVSPVATSLNDRKEDDLKPMPTPKVSHIHNQPIHYNEVTYSVRREPYHRRMINWNSSLYITLAFAGIALLTATIVGVVLLRRHTQRSPHSQGFVEVDQSASPEERHVANMQINGYENPTYKYFEAQHA</sequence>
<dbReference type="GO" id="GO:0007409">
    <property type="term" value="P:axonogenesis"/>
    <property type="evidence" value="ECO:0007669"/>
    <property type="project" value="TreeGrafter"/>
</dbReference>
<dbReference type="InterPro" id="IPR011993">
    <property type="entry name" value="PH-like_dom_sf"/>
</dbReference>
<keyword evidence="6 8" id="KW-1015">Disulfide bond</keyword>
<dbReference type="EMBL" id="NCKV01001406">
    <property type="protein sequence ID" value="RWS28397.1"/>
    <property type="molecule type" value="Genomic_DNA"/>
</dbReference>
<feature type="non-terminal residue" evidence="13">
    <location>
        <position position="1"/>
    </location>
</feature>
<feature type="disulfide bond" evidence="8">
    <location>
        <begin position="82"/>
        <end position="110"/>
    </location>
</feature>
<keyword evidence="7" id="KW-0325">Glycoprotein</keyword>
<dbReference type="PROSITE" id="PS00320">
    <property type="entry name" value="APP_INTRA"/>
    <property type="match status" value="1"/>
</dbReference>
<dbReference type="InterPro" id="IPR024329">
    <property type="entry name" value="Amyloid_glyco_E2_domain"/>
</dbReference>
<reference evidence="13 14" key="1">
    <citation type="journal article" date="2018" name="Gigascience">
        <title>Genomes of trombidid mites reveal novel predicted allergens and laterally-transferred genes associated with secondary metabolism.</title>
        <authorList>
            <person name="Dong X."/>
            <person name="Chaisiri K."/>
            <person name="Xia D."/>
            <person name="Armstrong S.D."/>
            <person name="Fang Y."/>
            <person name="Donnelly M.J."/>
            <person name="Kadowaki T."/>
            <person name="McGarry J.W."/>
            <person name="Darby A.C."/>
            <person name="Makepeace B.L."/>
        </authorList>
    </citation>
    <scope>NUCLEOTIDE SEQUENCE [LARGE SCALE GENOMIC DNA]</scope>
    <source>
        <strain evidence="13">UoL-UT</strain>
    </source>
</reference>
<dbReference type="Pfam" id="PF02177">
    <property type="entry name" value="APP_N"/>
    <property type="match status" value="1"/>
</dbReference>
<evidence type="ECO:0000256" key="2">
    <source>
        <dbReference type="ARBA" id="ARBA00022692"/>
    </source>
</evidence>
<keyword evidence="2 10" id="KW-0812">Transmembrane</keyword>